<dbReference type="HOGENOM" id="CLU_878994_0_0_5"/>
<dbReference type="KEGG" id="bid:Bind_1779"/>
<dbReference type="eggNOG" id="COG0790">
    <property type="taxonomic scope" value="Bacteria"/>
</dbReference>
<accession>B2IDH1</accession>
<dbReference type="AlphaFoldDB" id="B2IDH1"/>
<reference evidence="2 3" key="2">
    <citation type="journal article" date="2010" name="J. Bacteriol.">
        <title>Complete genome sequence of Beijerinckia indica subsp. indica.</title>
        <authorList>
            <person name="Tamas I."/>
            <person name="Dedysh S.N."/>
            <person name="Liesack W."/>
            <person name="Stott M.B."/>
            <person name="Alam M."/>
            <person name="Murrell J.C."/>
            <person name="Dunfield P.F."/>
        </authorList>
    </citation>
    <scope>NUCLEOTIDE SEQUENCE [LARGE SCALE GENOMIC DNA]</scope>
    <source>
        <strain evidence="3">ATCC 9039 / DSM 1715 / NCIMB 8712</strain>
    </source>
</reference>
<proteinExistence type="predicted"/>
<feature type="transmembrane region" description="Helical" evidence="1">
    <location>
        <begin position="277"/>
        <end position="294"/>
    </location>
</feature>
<dbReference type="OrthoDB" id="9979857at2"/>
<evidence type="ECO:0000313" key="2">
    <source>
        <dbReference type="EMBL" id="ACB95407.1"/>
    </source>
</evidence>
<name>B2IDH1_BEII9</name>
<dbReference type="Proteomes" id="UP000001695">
    <property type="component" value="Chromosome"/>
</dbReference>
<dbReference type="SUPFAM" id="SSF81901">
    <property type="entry name" value="HCP-like"/>
    <property type="match status" value="1"/>
</dbReference>
<evidence type="ECO:0000313" key="3">
    <source>
        <dbReference type="Proteomes" id="UP000001695"/>
    </source>
</evidence>
<keyword evidence="1" id="KW-0472">Membrane</keyword>
<keyword evidence="3" id="KW-1185">Reference proteome</keyword>
<dbReference type="Gene3D" id="1.25.40.10">
    <property type="entry name" value="Tetratricopeptide repeat domain"/>
    <property type="match status" value="1"/>
</dbReference>
<dbReference type="Pfam" id="PF08238">
    <property type="entry name" value="Sel1"/>
    <property type="match status" value="2"/>
</dbReference>
<keyword evidence="1" id="KW-0812">Transmembrane</keyword>
<organism evidence="2 3">
    <name type="scientific">Beijerinckia indica subsp. indica (strain ATCC 9039 / DSM 1715 / NCIMB 8712)</name>
    <dbReference type="NCBI Taxonomy" id="395963"/>
    <lineage>
        <taxon>Bacteria</taxon>
        <taxon>Pseudomonadati</taxon>
        <taxon>Pseudomonadota</taxon>
        <taxon>Alphaproteobacteria</taxon>
        <taxon>Hyphomicrobiales</taxon>
        <taxon>Beijerinckiaceae</taxon>
        <taxon>Beijerinckia</taxon>
    </lineage>
</organism>
<sequence>MAFCFGLCMALCCMHNRIFFTVSDHDRHRLEMIDAVWRTATTSVSQLCRGLWHSIGQQLPKRCYKMRASPRLSIALFAALNIGVTIAAKAEATDWRDAETLKQPIREADRRGDFENATNAAEKCVTITRGARTESKSAPGDYYCMYYLSSALRNGRGVPRDERRAFLLLNDLVATYRDDDAALDLAEAYLDGAGTSRDPVEAGVIFWRVKHGAWSIYSDYWGMCNNCEEFWAHEKVVGERIERELTTTEKKQANTIGAARFPEIAARVTYRDVQIEVATAVLIAATGSLLWLFFRSLKWFFRSLKLNVRLPRFGGW</sequence>
<dbReference type="EMBL" id="CP001016">
    <property type="protein sequence ID" value="ACB95407.1"/>
    <property type="molecule type" value="Genomic_DNA"/>
</dbReference>
<evidence type="ECO:0000256" key="1">
    <source>
        <dbReference type="SAM" id="Phobius"/>
    </source>
</evidence>
<protein>
    <recommendedName>
        <fullName evidence="4">Sel1 domain protein repeat-containing protein</fullName>
    </recommendedName>
</protein>
<dbReference type="RefSeq" id="WP_012384764.1">
    <property type="nucleotide sequence ID" value="NC_010581.1"/>
</dbReference>
<gene>
    <name evidence="2" type="ordered locus">Bind_1779</name>
</gene>
<reference evidence="3" key="1">
    <citation type="submission" date="2008-03" db="EMBL/GenBank/DDBJ databases">
        <title>Complete sequence of chromosome of Beijerinckia indica subsp. indica ATCC 9039.</title>
        <authorList>
            <consortium name="US DOE Joint Genome Institute"/>
            <person name="Copeland A."/>
            <person name="Lucas S."/>
            <person name="Lapidus A."/>
            <person name="Glavina del Rio T."/>
            <person name="Dalin E."/>
            <person name="Tice H."/>
            <person name="Bruce D."/>
            <person name="Goodwin L."/>
            <person name="Pitluck S."/>
            <person name="LaButti K."/>
            <person name="Schmutz J."/>
            <person name="Larimer F."/>
            <person name="Land M."/>
            <person name="Hauser L."/>
            <person name="Kyrpides N."/>
            <person name="Mikhailova N."/>
            <person name="Dunfield P.F."/>
            <person name="Dedysh S.N."/>
            <person name="Liesack W."/>
            <person name="Saw J.H."/>
            <person name="Alam M."/>
            <person name="Chen Y."/>
            <person name="Murrell J.C."/>
            <person name="Richardson P."/>
        </authorList>
    </citation>
    <scope>NUCLEOTIDE SEQUENCE [LARGE SCALE GENOMIC DNA]</scope>
    <source>
        <strain evidence="3">ATCC 9039 / DSM 1715 / NCIMB 8712</strain>
    </source>
</reference>
<keyword evidence="1" id="KW-1133">Transmembrane helix</keyword>
<evidence type="ECO:0008006" key="4">
    <source>
        <dbReference type="Google" id="ProtNLM"/>
    </source>
</evidence>
<dbReference type="InterPro" id="IPR011990">
    <property type="entry name" value="TPR-like_helical_dom_sf"/>
</dbReference>
<dbReference type="InterPro" id="IPR006597">
    <property type="entry name" value="Sel1-like"/>
</dbReference>